<keyword evidence="1" id="KW-0472">Membrane</keyword>
<sequence>MVLCARLRQWFTHFREQAGAQEKRGCVENIVALRLLCDMARRRKLTLFVTFIDFSQAYDRVPRHKLFYVLRRLGCGSAMLCALIAMYTVTESLVGTVVVLITLGVRQGSPIMFTFYHLG</sequence>
<evidence type="ECO:0000259" key="2">
    <source>
        <dbReference type="PROSITE" id="PS50878"/>
    </source>
</evidence>
<keyword evidence="1" id="KW-0812">Transmembrane</keyword>
<proteinExistence type="predicted"/>
<dbReference type="InterPro" id="IPR000477">
    <property type="entry name" value="RT_dom"/>
</dbReference>
<dbReference type="EMBL" id="GDRN01104789">
    <property type="protein sequence ID" value="JAI57855.1"/>
    <property type="molecule type" value="Transcribed_RNA"/>
</dbReference>
<keyword evidence="1" id="KW-1133">Transmembrane helix</keyword>
<protein>
    <recommendedName>
        <fullName evidence="2">Reverse transcriptase domain-containing protein</fullName>
    </recommendedName>
</protein>
<accession>A0A0P4VXZ4</accession>
<dbReference type="PANTHER" id="PTHR19446">
    <property type="entry name" value="REVERSE TRANSCRIPTASES"/>
    <property type="match status" value="1"/>
</dbReference>
<reference evidence="3" key="1">
    <citation type="submission" date="2015-09" db="EMBL/GenBank/DDBJ databases">
        <title>Scylla olivacea transcriptome.</title>
        <authorList>
            <person name="Ikhwanuddin M."/>
        </authorList>
    </citation>
    <scope>NUCLEOTIDE SEQUENCE</scope>
</reference>
<feature type="domain" description="Reverse transcriptase" evidence="2">
    <location>
        <begin position="1"/>
        <end position="119"/>
    </location>
</feature>
<name>A0A0P4VXZ4_SCYOL</name>
<dbReference type="AlphaFoldDB" id="A0A0P4VXZ4"/>
<feature type="transmembrane region" description="Helical" evidence="1">
    <location>
        <begin position="69"/>
        <end position="87"/>
    </location>
</feature>
<evidence type="ECO:0000313" key="3">
    <source>
        <dbReference type="EMBL" id="JAI57855.1"/>
    </source>
</evidence>
<evidence type="ECO:0000256" key="1">
    <source>
        <dbReference type="SAM" id="Phobius"/>
    </source>
</evidence>
<dbReference type="PROSITE" id="PS50878">
    <property type="entry name" value="RT_POL"/>
    <property type="match status" value="1"/>
</dbReference>
<organism evidence="3">
    <name type="scientific">Scylla olivacea</name>
    <name type="common">Orange mud crab</name>
    <name type="synonym">Cancer olivacea</name>
    <dbReference type="NCBI Taxonomy" id="85551"/>
    <lineage>
        <taxon>Eukaryota</taxon>
        <taxon>Metazoa</taxon>
        <taxon>Ecdysozoa</taxon>
        <taxon>Arthropoda</taxon>
        <taxon>Crustacea</taxon>
        <taxon>Multicrustacea</taxon>
        <taxon>Malacostraca</taxon>
        <taxon>Eumalacostraca</taxon>
        <taxon>Eucarida</taxon>
        <taxon>Decapoda</taxon>
        <taxon>Pleocyemata</taxon>
        <taxon>Brachyura</taxon>
        <taxon>Eubrachyura</taxon>
        <taxon>Portunoidea</taxon>
        <taxon>Portunidae</taxon>
        <taxon>Portuninae</taxon>
        <taxon>Scylla</taxon>
    </lineage>
</organism>